<dbReference type="InterPro" id="IPR007214">
    <property type="entry name" value="YbaK/aa-tRNA-synth-assoc-dom"/>
</dbReference>
<evidence type="ECO:0000313" key="4">
    <source>
        <dbReference type="Proteomes" id="UP001629953"/>
    </source>
</evidence>
<accession>A0ABW9G4G4</accession>
<proteinExistence type="inferred from homology"/>
<organism evidence="3 4">
    <name type="scientific">Celerinatantimonas yamalensis</name>
    <dbReference type="NCBI Taxonomy" id="559956"/>
    <lineage>
        <taxon>Bacteria</taxon>
        <taxon>Pseudomonadati</taxon>
        <taxon>Pseudomonadota</taxon>
        <taxon>Gammaproteobacteria</taxon>
        <taxon>Celerinatantimonadaceae</taxon>
        <taxon>Celerinatantimonas</taxon>
    </lineage>
</organism>
<protein>
    <submittedName>
        <fullName evidence="3">YbaK/EbsC family protein</fullName>
    </submittedName>
</protein>
<dbReference type="EMBL" id="JBEQCT010000002">
    <property type="protein sequence ID" value="MFM2484564.1"/>
    <property type="molecule type" value="Genomic_DNA"/>
</dbReference>
<gene>
    <name evidence="3" type="ORF">ABUE30_05710</name>
</gene>
<dbReference type="SUPFAM" id="SSF55826">
    <property type="entry name" value="YbaK/ProRS associated domain"/>
    <property type="match status" value="1"/>
</dbReference>
<dbReference type="InterPro" id="IPR036754">
    <property type="entry name" value="YbaK/aa-tRNA-synt-asso_dom_sf"/>
</dbReference>
<evidence type="ECO:0000256" key="1">
    <source>
        <dbReference type="ARBA" id="ARBA00010201"/>
    </source>
</evidence>
<name>A0ABW9G4G4_9GAMM</name>
<sequence>MNQGDRLYQVRQTIAHVLARLDIGYVSYDHPPLGDCRRADELGLVRQGTRVKNLFLQDNAGKRHFLLVVPASCQVDLKALATAQQTTRLGLASSRRLALYLNLTPGCVSPLALAFDRDRQVELWIDQALWQSAKALQCHPGDNRQTWVIETVQLARFFSWSGHRLTLVNVTEINNHLR</sequence>
<dbReference type="Gene3D" id="3.90.960.10">
    <property type="entry name" value="YbaK/aminoacyl-tRNA synthetase-associated domain"/>
    <property type="match status" value="1"/>
</dbReference>
<feature type="domain" description="YbaK/aminoacyl-tRNA synthetase-associated" evidence="2">
    <location>
        <begin position="30"/>
        <end position="157"/>
    </location>
</feature>
<keyword evidence="4" id="KW-1185">Reference proteome</keyword>
<dbReference type="InterPro" id="IPR040285">
    <property type="entry name" value="ProX/PRXD1"/>
</dbReference>
<comment type="caution">
    <text evidence="3">The sequence shown here is derived from an EMBL/GenBank/DDBJ whole genome shotgun (WGS) entry which is preliminary data.</text>
</comment>
<dbReference type="PANTHER" id="PTHR31423">
    <property type="entry name" value="YBAK DOMAIN-CONTAINING PROTEIN"/>
    <property type="match status" value="1"/>
</dbReference>
<evidence type="ECO:0000313" key="3">
    <source>
        <dbReference type="EMBL" id="MFM2484564.1"/>
    </source>
</evidence>
<comment type="similarity">
    <text evidence="1">Belongs to the PRORSD1 family.</text>
</comment>
<dbReference type="PANTHER" id="PTHR31423:SF3">
    <property type="entry name" value="PROLYL-TRNA SYNTHETASE ASSOCIATED DOMAIN-CONTAINING PROTEIN 1-RELATED"/>
    <property type="match status" value="1"/>
</dbReference>
<dbReference type="RefSeq" id="WP_408622749.1">
    <property type="nucleotide sequence ID" value="NZ_JBEQCT010000002.1"/>
</dbReference>
<evidence type="ECO:0000259" key="2">
    <source>
        <dbReference type="Pfam" id="PF04073"/>
    </source>
</evidence>
<dbReference type="Pfam" id="PF04073">
    <property type="entry name" value="tRNA_edit"/>
    <property type="match status" value="1"/>
</dbReference>
<dbReference type="Proteomes" id="UP001629953">
    <property type="component" value="Unassembled WGS sequence"/>
</dbReference>
<reference evidence="3 4" key="1">
    <citation type="journal article" date="2013" name="Int. J. Syst. Evol. Microbiol.">
        <title>Celerinatantimonas yamalensis sp. nov., a cold-adapted diazotrophic bacterium from a cold permafrost brine.</title>
        <authorList>
            <person name="Shcherbakova V."/>
            <person name="Chuvilskaya N."/>
            <person name="Rivkina E."/>
            <person name="Demidov N."/>
            <person name="Uchaeva V."/>
            <person name="Suetin S."/>
            <person name="Suzina N."/>
            <person name="Gilichinsky D."/>
        </authorList>
    </citation>
    <scope>NUCLEOTIDE SEQUENCE [LARGE SCALE GENOMIC DNA]</scope>
    <source>
        <strain evidence="3 4">C7</strain>
    </source>
</reference>